<dbReference type="PROSITE" id="PS50878">
    <property type="entry name" value="RT_POL"/>
    <property type="match status" value="1"/>
</dbReference>
<dbReference type="Proteomes" id="UP000187455">
    <property type="component" value="Unassembled WGS sequence"/>
</dbReference>
<name>A0A1R0H8P4_9FUNG</name>
<keyword evidence="2" id="KW-0695">RNA-directed DNA polymerase</keyword>
<reference evidence="2 3" key="1">
    <citation type="journal article" date="2016" name="Mol. Biol. Evol.">
        <title>Genome-Wide Survey of Gut Fungi (Harpellales) Reveals the First Horizontally Transferred Ubiquitin Gene from a Mosquito Host.</title>
        <authorList>
            <person name="Wang Y."/>
            <person name="White M.M."/>
            <person name="Kvist S."/>
            <person name="Moncalvo J.M."/>
        </authorList>
    </citation>
    <scope>NUCLEOTIDE SEQUENCE [LARGE SCALE GENOMIC DNA]</scope>
    <source>
        <strain evidence="2 3">ALG-7-W6</strain>
    </source>
</reference>
<dbReference type="InterPro" id="IPR000477">
    <property type="entry name" value="RT_dom"/>
</dbReference>
<dbReference type="AlphaFoldDB" id="A0A1R0H8P4"/>
<keyword evidence="2" id="KW-0548">Nucleotidyltransferase</keyword>
<accession>A0A1R0H8P4</accession>
<dbReference type="OrthoDB" id="5534248at2759"/>
<dbReference type="PANTHER" id="PTHR47027">
    <property type="entry name" value="REVERSE TRANSCRIPTASE DOMAIN-CONTAINING PROTEIN"/>
    <property type="match status" value="1"/>
</dbReference>
<dbReference type="SUPFAM" id="SSF56672">
    <property type="entry name" value="DNA/RNA polymerases"/>
    <property type="match status" value="1"/>
</dbReference>
<gene>
    <name evidence="2" type="ORF">AYI68_g269</name>
</gene>
<dbReference type="EMBL" id="LSSL01000080">
    <property type="protein sequence ID" value="OLY85535.1"/>
    <property type="molecule type" value="Genomic_DNA"/>
</dbReference>
<dbReference type="InterPro" id="IPR043502">
    <property type="entry name" value="DNA/RNA_pol_sf"/>
</dbReference>
<organism evidence="2 3">
    <name type="scientific">Smittium mucronatum</name>
    <dbReference type="NCBI Taxonomy" id="133383"/>
    <lineage>
        <taxon>Eukaryota</taxon>
        <taxon>Fungi</taxon>
        <taxon>Fungi incertae sedis</taxon>
        <taxon>Zoopagomycota</taxon>
        <taxon>Kickxellomycotina</taxon>
        <taxon>Harpellomycetes</taxon>
        <taxon>Harpellales</taxon>
        <taxon>Legeriomycetaceae</taxon>
        <taxon>Smittium</taxon>
    </lineage>
</organism>
<dbReference type="Pfam" id="PF00078">
    <property type="entry name" value="RVT_1"/>
    <property type="match status" value="1"/>
</dbReference>
<evidence type="ECO:0000313" key="3">
    <source>
        <dbReference type="Proteomes" id="UP000187455"/>
    </source>
</evidence>
<dbReference type="STRING" id="133383.A0A1R0H8P4"/>
<keyword evidence="2" id="KW-0808">Transferase</keyword>
<feature type="domain" description="Reverse transcriptase" evidence="1">
    <location>
        <begin position="1"/>
        <end position="143"/>
    </location>
</feature>
<dbReference type="GO" id="GO:0003964">
    <property type="term" value="F:RNA-directed DNA polymerase activity"/>
    <property type="evidence" value="ECO:0007669"/>
    <property type="project" value="UniProtKB-KW"/>
</dbReference>
<evidence type="ECO:0000259" key="1">
    <source>
        <dbReference type="PROSITE" id="PS50878"/>
    </source>
</evidence>
<dbReference type="PANTHER" id="PTHR47027:SF20">
    <property type="entry name" value="REVERSE TRANSCRIPTASE-LIKE PROTEIN WITH RNA-DIRECTED DNA POLYMERASE DOMAIN"/>
    <property type="match status" value="1"/>
</dbReference>
<sequence length="359" mass="40767">MKFQVCEWGQYRTPKIAVRIGDGFPKPTDYLCGMRQGYSASPILFDFYINGLFKGIQGVYVPGLTSRVPGLLFKDDSVLLAESEADMKIELNKITDLSNTWEMTVNSSKCGEIKVAGHQSSDLILKDQNIPKTDQYTYLDYIMNNKWDFSRAIKNNKLKAKKTFYAAYSFLKRRIVPGIQGVYVPGLTSRVPGLLFKDDSVLLAESEADMKIELNKITDLSNTWEMTVNSSKCGEIKVAGHQSSDLILKDQNIPKTDQYTYLDYIMNNKWDFSRAIKNNKLKAKKTFYAAYSFLKRRIVPVSLKIKFINSVLMPIGCYGGETFGMSIAKVKPIQAEIIKRSEWLPMLVILPPWNGFEPS</sequence>
<comment type="caution">
    <text evidence="2">The sequence shown here is derived from an EMBL/GenBank/DDBJ whole genome shotgun (WGS) entry which is preliminary data.</text>
</comment>
<keyword evidence="3" id="KW-1185">Reference proteome</keyword>
<evidence type="ECO:0000313" key="2">
    <source>
        <dbReference type="EMBL" id="OLY85535.1"/>
    </source>
</evidence>
<proteinExistence type="predicted"/>
<protein>
    <submittedName>
        <fullName evidence="2">RNA-directed DNA polymerase from mobile element jockey</fullName>
    </submittedName>
</protein>